<name>A0A4C1VJS1_EUMVA</name>
<evidence type="ECO:0000313" key="2">
    <source>
        <dbReference type="Proteomes" id="UP000299102"/>
    </source>
</evidence>
<dbReference type="Proteomes" id="UP000299102">
    <property type="component" value="Unassembled WGS sequence"/>
</dbReference>
<dbReference type="EMBL" id="BGZK01000354">
    <property type="protein sequence ID" value="GBP38833.1"/>
    <property type="molecule type" value="Genomic_DNA"/>
</dbReference>
<sequence length="79" mass="9145">MDRSTAEAPHSHRVQTGIIHSRCFFSSKECEFRWPTLFPLLHPPLHQPPRPPSKHLPLSDILFLLKRSSSWMLEPGGYL</sequence>
<accession>A0A4C1VJS1</accession>
<comment type="caution">
    <text evidence="1">The sequence shown here is derived from an EMBL/GenBank/DDBJ whole genome shotgun (WGS) entry which is preliminary data.</text>
</comment>
<gene>
    <name evidence="1" type="ORF">EVAR_33584_1</name>
</gene>
<organism evidence="1 2">
    <name type="scientific">Eumeta variegata</name>
    <name type="common">Bagworm moth</name>
    <name type="synonym">Eumeta japonica</name>
    <dbReference type="NCBI Taxonomy" id="151549"/>
    <lineage>
        <taxon>Eukaryota</taxon>
        <taxon>Metazoa</taxon>
        <taxon>Ecdysozoa</taxon>
        <taxon>Arthropoda</taxon>
        <taxon>Hexapoda</taxon>
        <taxon>Insecta</taxon>
        <taxon>Pterygota</taxon>
        <taxon>Neoptera</taxon>
        <taxon>Endopterygota</taxon>
        <taxon>Lepidoptera</taxon>
        <taxon>Glossata</taxon>
        <taxon>Ditrysia</taxon>
        <taxon>Tineoidea</taxon>
        <taxon>Psychidae</taxon>
        <taxon>Oiketicinae</taxon>
        <taxon>Eumeta</taxon>
    </lineage>
</organism>
<reference evidence="1 2" key="1">
    <citation type="journal article" date="2019" name="Commun. Biol.">
        <title>The bagworm genome reveals a unique fibroin gene that provides high tensile strength.</title>
        <authorList>
            <person name="Kono N."/>
            <person name="Nakamura H."/>
            <person name="Ohtoshi R."/>
            <person name="Tomita M."/>
            <person name="Numata K."/>
            <person name="Arakawa K."/>
        </authorList>
    </citation>
    <scope>NUCLEOTIDE SEQUENCE [LARGE SCALE GENOMIC DNA]</scope>
</reference>
<evidence type="ECO:0000313" key="1">
    <source>
        <dbReference type="EMBL" id="GBP38833.1"/>
    </source>
</evidence>
<proteinExistence type="predicted"/>
<dbReference type="AlphaFoldDB" id="A0A4C1VJS1"/>
<keyword evidence="2" id="KW-1185">Reference proteome</keyword>
<protein>
    <submittedName>
        <fullName evidence="1">Uncharacterized protein</fullName>
    </submittedName>
</protein>